<keyword evidence="1" id="KW-1133">Transmembrane helix</keyword>
<keyword evidence="3" id="KW-1185">Reference proteome</keyword>
<gene>
    <name evidence="2" type="ORF">NCTC12858_00644</name>
</gene>
<evidence type="ECO:0000313" key="2">
    <source>
        <dbReference type="EMBL" id="SQH72814.1"/>
    </source>
</evidence>
<feature type="transmembrane region" description="Helical" evidence="1">
    <location>
        <begin position="96"/>
        <end position="114"/>
    </location>
</feature>
<dbReference type="EMBL" id="LS483447">
    <property type="protein sequence ID" value="SQH72814.1"/>
    <property type="molecule type" value="Genomic_DNA"/>
</dbReference>
<accession>A0A2X4PG49</accession>
<evidence type="ECO:0000256" key="1">
    <source>
        <dbReference type="SAM" id="Phobius"/>
    </source>
</evidence>
<organism evidence="2 3">
    <name type="scientific">Porphyromonas crevioricanis</name>
    <dbReference type="NCBI Taxonomy" id="393921"/>
    <lineage>
        <taxon>Bacteria</taxon>
        <taxon>Pseudomonadati</taxon>
        <taxon>Bacteroidota</taxon>
        <taxon>Bacteroidia</taxon>
        <taxon>Bacteroidales</taxon>
        <taxon>Porphyromonadaceae</taxon>
        <taxon>Porphyromonas</taxon>
    </lineage>
</organism>
<dbReference type="KEGG" id="pcre:NCTC12858_00644"/>
<name>A0A2X4PG49_9PORP</name>
<keyword evidence="1" id="KW-0472">Membrane</keyword>
<feature type="transmembrane region" description="Helical" evidence="1">
    <location>
        <begin position="126"/>
        <end position="146"/>
    </location>
</feature>
<proteinExistence type="predicted"/>
<evidence type="ECO:0000313" key="3">
    <source>
        <dbReference type="Proteomes" id="UP000249300"/>
    </source>
</evidence>
<protein>
    <submittedName>
        <fullName evidence="2">Uncharacterized protein</fullName>
    </submittedName>
</protein>
<reference evidence="2 3" key="1">
    <citation type="submission" date="2018-06" db="EMBL/GenBank/DDBJ databases">
        <authorList>
            <consortium name="Pathogen Informatics"/>
            <person name="Doyle S."/>
        </authorList>
    </citation>
    <scope>NUCLEOTIDE SEQUENCE [LARGE SCALE GENOMIC DNA]</scope>
    <source>
        <strain evidence="2 3">NCTC12858</strain>
    </source>
</reference>
<dbReference type="RefSeq" id="WP_036890159.1">
    <property type="nucleotide sequence ID" value="NZ_FUXH01000002.1"/>
</dbReference>
<keyword evidence="1" id="KW-0812">Transmembrane</keyword>
<dbReference type="AlphaFoldDB" id="A0A2X4PG49"/>
<dbReference type="Proteomes" id="UP000249300">
    <property type="component" value="Chromosome 1"/>
</dbReference>
<sequence length="165" mass="18774">MSEMLLCKCQSSIKAHKVVSILKNNNIVFRQHDETNNPRTGAYGPTPGIAIYVFEKDYEKALTLIEPIVNSSAESTKTFCPKCGSEDTVRIEKNKFITPLLILSIVFFIAPVVYFYFTKDLENKSIILNILAIVVFISSIVILFLCDYKNVNYKCNDCGKRFNRI</sequence>